<proteinExistence type="predicted"/>
<evidence type="ECO:0000313" key="2">
    <source>
        <dbReference type="EMBL" id="MDI5971609.1"/>
    </source>
</evidence>
<dbReference type="AlphaFoldDB" id="A0AA90KHM8"/>
<keyword evidence="3" id="KW-1185">Reference proteome</keyword>
<dbReference type="EMBL" id="JAAGKO020000048">
    <property type="protein sequence ID" value="MDI5966267.1"/>
    <property type="molecule type" value="Genomic_DNA"/>
</dbReference>
<accession>A0AA90KHM8</accession>
<gene>
    <name evidence="1" type="ORF">POF43_026650</name>
    <name evidence="2" type="ORF">POF50_020115</name>
</gene>
<comment type="caution">
    <text evidence="2">The sequence shown here is derived from an EMBL/GenBank/DDBJ whole genome shotgun (WGS) entry which is preliminary data.</text>
</comment>
<organism evidence="2">
    <name type="scientific">Streptantibioticus silvisoli</name>
    <dbReference type="NCBI Taxonomy" id="2705255"/>
    <lineage>
        <taxon>Bacteria</taxon>
        <taxon>Bacillati</taxon>
        <taxon>Actinomycetota</taxon>
        <taxon>Actinomycetes</taxon>
        <taxon>Kitasatosporales</taxon>
        <taxon>Streptomycetaceae</taxon>
        <taxon>Streptantibioticus</taxon>
    </lineage>
</organism>
<name>A0AA90KHM8_9ACTN</name>
<evidence type="ECO:0000313" key="3">
    <source>
        <dbReference type="Proteomes" id="UP001156398"/>
    </source>
</evidence>
<evidence type="ECO:0000313" key="1">
    <source>
        <dbReference type="EMBL" id="MDI5966267.1"/>
    </source>
</evidence>
<sequence>MTSRDRRGQRVAVVAAGVVAALAVALGVLCLGIAPAYAKSDIYFAAGPHNARLGRPVHLSGSAVDDNATFNKFCIQRRYGHGGWNTVRCAHGSYNGGGGLNVWLRPERRGLVLFRGVLLEGRSAADKHPRIHLVSRVFALAVL</sequence>
<reference evidence="2 3" key="1">
    <citation type="submission" date="2023-05" db="EMBL/GenBank/DDBJ databases">
        <title>Streptantibioticus silvisoli sp. nov., acidotolerant actinomycetes 1 from pine litter.</title>
        <authorList>
            <person name="Swiecimska M."/>
            <person name="Golinska P."/>
            <person name="Sangal V."/>
            <person name="Wachnowicz B."/>
            <person name="Goodfellow M."/>
        </authorList>
    </citation>
    <scope>NUCLEOTIDE SEQUENCE</scope>
    <source>
        <strain evidence="2">SL13</strain>
        <strain evidence="1 3">SL54</strain>
    </source>
</reference>
<protein>
    <submittedName>
        <fullName evidence="2">Uncharacterized protein</fullName>
    </submittedName>
</protein>
<dbReference type="RefSeq" id="WP_271316842.1">
    <property type="nucleotide sequence ID" value="NZ_JAAGKO020000048.1"/>
</dbReference>
<dbReference type="EMBL" id="JABXJJ020000024">
    <property type="protein sequence ID" value="MDI5971609.1"/>
    <property type="molecule type" value="Genomic_DNA"/>
</dbReference>
<dbReference type="Proteomes" id="UP001156398">
    <property type="component" value="Unassembled WGS sequence"/>
</dbReference>